<feature type="domain" description="Ty3 transposon capsid-like protein" evidence="1">
    <location>
        <begin position="51"/>
        <end position="193"/>
    </location>
</feature>
<comment type="caution">
    <text evidence="2">The sequence shown here is derived from an EMBL/GenBank/DDBJ whole genome shotgun (WGS) entry which is preliminary data.</text>
</comment>
<keyword evidence="3" id="KW-1185">Reference proteome</keyword>
<gene>
    <name evidence="2" type="ORF">OBRU01_12782</name>
</gene>
<dbReference type="AlphaFoldDB" id="A0A0L7L9I9"/>
<sequence length="229" mass="25046">MTSTGVNMSPEQLQELVASLTTAAMQAVSAASASGTAVAGGTMLRRSFSEATVTFSGARDAAQVEEFLAAASIFKKIHNISDADAIMCMPLILKGEASTWWQSVKSGVETWAEFEQRLRHAFAPRKPAYMVYQEVFAKSQPAEVLTEVFVASNRALLAQLPAPGHTEQQQLDMIYRQQRNRRLYPRVASTNADTDSPEPVSTSILSNLKPCVLRTGSRTLTYGEREDLI</sequence>
<evidence type="ECO:0000259" key="1">
    <source>
        <dbReference type="Pfam" id="PF19259"/>
    </source>
</evidence>
<protein>
    <submittedName>
        <fullName evidence="2">Retrotransposon protein</fullName>
    </submittedName>
</protein>
<evidence type="ECO:0000313" key="2">
    <source>
        <dbReference type="EMBL" id="KOB72060.1"/>
    </source>
</evidence>
<evidence type="ECO:0000313" key="3">
    <source>
        <dbReference type="Proteomes" id="UP000037510"/>
    </source>
</evidence>
<reference evidence="2 3" key="1">
    <citation type="journal article" date="2015" name="Genome Biol. Evol.">
        <title>The genome of winter moth (Operophtera brumata) provides a genomic perspective on sexual dimorphism and phenology.</title>
        <authorList>
            <person name="Derks M.F."/>
            <person name="Smit S."/>
            <person name="Salis L."/>
            <person name="Schijlen E."/>
            <person name="Bossers A."/>
            <person name="Mateman C."/>
            <person name="Pijl A.S."/>
            <person name="de Ridder D."/>
            <person name="Groenen M.A."/>
            <person name="Visser M.E."/>
            <person name="Megens H.J."/>
        </authorList>
    </citation>
    <scope>NUCLEOTIDE SEQUENCE [LARGE SCALE GENOMIC DNA]</scope>
    <source>
        <strain evidence="2">WM2013NL</strain>
        <tissue evidence="2">Head and thorax</tissue>
    </source>
</reference>
<dbReference type="EMBL" id="JTDY01002120">
    <property type="protein sequence ID" value="KOB72060.1"/>
    <property type="molecule type" value="Genomic_DNA"/>
</dbReference>
<name>A0A0L7L9I9_OPEBR</name>
<dbReference type="Pfam" id="PF19259">
    <property type="entry name" value="Ty3_capsid"/>
    <property type="match status" value="1"/>
</dbReference>
<proteinExistence type="predicted"/>
<dbReference type="STRING" id="104452.A0A0L7L9I9"/>
<organism evidence="2 3">
    <name type="scientific">Operophtera brumata</name>
    <name type="common">Winter moth</name>
    <name type="synonym">Phalaena brumata</name>
    <dbReference type="NCBI Taxonomy" id="104452"/>
    <lineage>
        <taxon>Eukaryota</taxon>
        <taxon>Metazoa</taxon>
        <taxon>Ecdysozoa</taxon>
        <taxon>Arthropoda</taxon>
        <taxon>Hexapoda</taxon>
        <taxon>Insecta</taxon>
        <taxon>Pterygota</taxon>
        <taxon>Neoptera</taxon>
        <taxon>Endopterygota</taxon>
        <taxon>Lepidoptera</taxon>
        <taxon>Glossata</taxon>
        <taxon>Ditrysia</taxon>
        <taxon>Geometroidea</taxon>
        <taxon>Geometridae</taxon>
        <taxon>Larentiinae</taxon>
        <taxon>Operophtera</taxon>
    </lineage>
</organism>
<dbReference type="InterPro" id="IPR045358">
    <property type="entry name" value="Ty3_capsid"/>
</dbReference>
<accession>A0A0L7L9I9</accession>
<dbReference type="Proteomes" id="UP000037510">
    <property type="component" value="Unassembled WGS sequence"/>
</dbReference>